<proteinExistence type="predicted"/>
<dbReference type="EMBL" id="HBFR01033868">
    <property type="protein sequence ID" value="CAD8897521.1"/>
    <property type="molecule type" value="Transcribed_RNA"/>
</dbReference>
<protein>
    <submittedName>
        <fullName evidence="2">Uncharacterized protein</fullName>
    </submittedName>
</protein>
<reference evidence="2" key="1">
    <citation type="submission" date="2021-01" db="EMBL/GenBank/DDBJ databases">
        <authorList>
            <person name="Corre E."/>
            <person name="Pelletier E."/>
            <person name="Niang G."/>
            <person name="Scheremetjew M."/>
            <person name="Finn R."/>
            <person name="Kale V."/>
            <person name="Holt S."/>
            <person name="Cochrane G."/>
            <person name="Meng A."/>
            <person name="Brown T."/>
            <person name="Cohen L."/>
        </authorList>
    </citation>
    <scope>NUCLEOTIDE SEQUENCE</scope>
    <source>
        <strain evidence="2">308</strain>
    </source>
</reference>
<name>A0A7S1BUK7_9STRA</name>
<feature type="region of interest" description="Disordered" evidence="1">
    <location>
        <begin position="83"/>
        <end position="116"/>
    </location>
</feature>
<gene>
    <name evidence="2" type="ORF">CHYS00102_LOCUS24735</name>
</gene>
<evidence type="ECO:0000313" key="2">
    <source>
        <dbReference type="EMBL" id="CAD8897521.1"/>
    </source>
</evidence>
<dbReference type="AlphaFoldDB" id="A0A7S1BUK7"/>
<accession>A0A7S1BUK7</accession>
<sequence length="285" mass="32279">MARQNQVENLGRLFRNAKKLKQKEFQAPKKNGGKWVPKSGKRCHLRSEARYYAEDERNGEGCEIQICENGRRSIEGFLEDFSKGSPKTNRYQALSDEDSTTDGTSNETDREDSSDDCSLYSDFDELSIKDTTSCTHDPWDPWDVISVLESQISFENFESDYIQVDLESIDCENVSSDLIAPKSFRDALLSRKPHLLSTFIVIEPPLSNLDSVAPTNSVQTCKKASNKIMVQQTSSKPEVFLDEERDVGVCLRGFAKSKGRRIRNRISAHPKPIRSKSTKQKIAVQ</sequence>
<evidence type="ECO:0000256" key="1">
    <source>
        <dbReference type="SAM" id="MobiDB-lite"/>
    </source>
</evidence>
<organism evidence="2">
    <name type="scientific">Corethron hystrix</name>
    <dbReference type="NCBI Taxonomy" id="216773"/>
    <lineage>
        <taxon>Eukaryota</taxon>
        <taxon>Sar</taxon>
        <taxon>Stramenopiles</taxon>
        <taxon>Ochrophyta</taxon>
        <taxon>Bacillariophyta</taxon>
        <taxon>Coscinodiscophyceae</taxon>
        <taxon>Corethrophycidae</taxon>
        <taxon>Corethrales</taxon>
        <taxon>Corethraceae</taxon>
        <taxon>Corethron</taxon>
    </lineage>
</organism>